<evidence type="ECO:0000313" key="2">
    <source>
        <dbReference type="Proteomes" id="UP000515703"/>
    </source>
</evidence>
<dbReference type="RefSeq" id="WP_185255219.1">
    <property type="nucleotide sequence ID" value="NZ_AP023368.1"/>
</dbReference>
<gene>
    <name evidence="1" type="ORF">bsdcttw_24910</name>
</gene>
<name>A0A7I8DM48_9FIRM</name>
<dbReference type="SUPFAM" id="SSF54913">
    <property type="entry name" value="GlnB-like"/>
    <property type="match status" value="2"/>
</dbReference>
<dbReference type="SMART" id="SM00938">
    <property type="entry name" value="P-II"/>
    <property type="match status" value="1"/>
</dbReference>
<accession>A0A7I8DM48</accession>
<dbReference type="InterPro" id="IPR011322">
    <property type="entry name" value="N-reg_PII-like_a/b"/>
</dbReference>
<dbReference type="KEGG" id="acht:bsdcttw_24910"/>
<dbReference type="GO" id="GO:0006808">
    <property type="term" value="P:regulation of nitrogen utilization"/>
    <property type="evidence" value="ECO:0007669"/>
    <property type="project" value="InterPro"/>
</dbReference>
<dbReference type="PROSITE" id="PS51343">
    <property type="entry name" value="PII_GLNB_DOM"/>
    <property type="match status" value="1"/>
</dbReference>
<dbReference type="Proteomes" id="UP000515703">
    <property type="component" value="Chromosome"/>
</dbReference>
<organism evidence="1 2">
    <name type="scientific">Anaerocolumna chitinilytica</name>
    <dbReference type="NCBI Taxonomy" id="1727145"/>
    <lineage>
        <taxon>Bacteria</taxon>
        <taxon>Bacillati</taxon>
        <taxon>Bacillota</taxon>
        <taxon>Clostridia</taxon>
        <taxon>Lachnospirales</taxon>
        <taxon>Lachnospiraceae</taxon>
        <taxon>Anaerocolumna</taxon>
    </lineage>
</organism>
<sequence>MEKMKLLLSIVDSDSENKLTDMYVKNHVPYNILTHGQGTASSDILDYLGIGETRKGVVFSIVAEGQINHIIGLLKKEMDFDKPGMGVAFTIPLSCISSILTKLDKNQMDLSRKDCEEIVMKKERSHELIIIVVAQGHSEIAMDAAKKAGANGGTVIHARGAGSSELAKFYEITIQPEKELIMLVTAIQNKVKIMTAVNEALGNHNDSKGIMFSLPIDETVGLGTDIPGFCE</sequence>
<reference evidence="1 2" key="2">
    <citation type="submission" date="2020-08" db="EMBL/GenBank/DDBJ databases">
        <authorList>
            <person name="Ueki A."/>
            <person name="Tonouchi A."/>
        </authorList>
    </citation>
    <scope>NUCLEOTIDE SEQUENCE [LARGE SCALE GENOMIC DNA]</scope>
    <source>
        <strain evidence="1 2">CTTW</strain>
    </source>
</reference>
<keyword evidence="2" id="KW-1185">Reference proteome</keyword>
<evidence type="ECO:0000313" key="1">
    <source>
        <dbReference type="EMBL" id="BCJ99450.1"/>
    </source>
</evidence>
<dbReference type="InterPro" id="IPR002187">
    <property type="entry name" value="N-reg_PII"/>
</dbReference>
<dbReference type="GO" id="GO:0030234">
    <property type="term" value="F:enzyme regulator activity"/>
    <property type="evidence" value="ECO:0007669"/>
    <property type="project" value="InterPro"/>
</dbReference>
<dbReference type="InterPro" id="IPR015867">
    <property type="entry name" value="N-reg_PII/ATP_PRibTrfase_C"/>
</dbReference>
<reference evidence="1 2" key="1">
    <citation type="submission" date="2020-08" db="EMBL/GenBank/DDBJ databases">
        <title>Draft genome sequencing of an Anaerocolumna strain isolated from anoxic soil subjected to BSD treatment.</title>
        <authorList>
            <person name="Uek A."/>
            <person name="Tonouchi A."/>
        </authorList>
    </citation>
    <scope>NUCLEOTIDE SEQUENCE [LARGE SCALE GENOMIC DNA]</scope>
    <source>
        <strain evidence="1 2">CTTW</strain>
    </source>
</reference>
<dbReference type="EMBL" id="AP023368">
    <property type="protein sequence ID" value="BCJ99450.1"/>
    <property type="molecule type" value="Genomic_DNA"/>
</dbReference>
<proteinExistence type="predicted"/>
<dbReference type="Gene3D" id="3.30.70.120">
    <property type="match status" value="1"/>
</dbReference>
<protein>
    <submittedName>
        <fullName evidence="1">Nitrogen regulatory protein P-II</fullName>
    </submittedName>
</protein>
<dbReference type="AlphaFoldDB" id="A0A7I8DM48"/>
<dbReference type="Pfam" id="PF00543">
    <property type="entry name" value="P-II"/>
    <property type="match status" value="1"/>
</dbReference>